<dbReference type="GO" id="GO:0006208">
    <property type="term" value="P:pyrimidine nucleobase catabolic process"/>
    <property type="evidence" value="ECO:0007669"/>
    <property type="project" value="TreeGrafter"/>
</dbReference>
<dbReference type="SUPFAM" id="SSF51338">
    <property type="entry name" value="Composite domain of metallo-dependent hydrolases"/>
    <property type="match status" value="1"/>
</dbReference>
<dbReference type="InterPro" id="IPR050378">
    <property type="entry name" value="Metallo-dep_Hydrolases_sf"/>
</dbReference>
<dbReference type="GO" id="GO:0004157">
    <property type="term" value="F:dihydropyrimidinase activity"/>
    <property type="evidence" value="ECO:0007669"/>
    <property type="project" value="TreeGrafter"/>
</dbReference>
<dbReference type="Proteomes" id="UP000032304">
    <property type="component" value="Chromosome 4"/>
</dbReference>
<evidence type="ECO:0000313" key="3">
    <source>
        <dbReference type="Proteomes" id="UP000032304"/>
    </source>
</evidence>
<proteinExistence type="inferred from homology"/>
<evidence type="ECO:0000313" key="2">
    <source>
        <dbReference type="EMBL" id="KJB21811.1"/>
    </source>
</evidence>
<evidence type="ECO:0000256" key="1">
    <source>
        <dbReference type="ARBA" id="ARBA00008829"/>
    </source>
</evidence>
<gene>
    <name evidence="2" type="ORF">B456_004G014900</name>
</gene>
<accession>A0A0D2QXF3</accession>
<dbReference type="AlphaFoldDB" id="A0A0D2QXF3"/>
<dbReference type="FunFam" id="3.20.20.140:FF:000174">
    <property type="entry name" value="Dihydropyrimidinase-related protein 2"/>
    <property type="match status" value="1"/>
</dbReference>
<dbReference type="eggNOG" id="KOG2584">
    <property type="taxonomic scope" value="Eukaryota"/>
</dbReference>
<dbReference type="GO" id="GO:0005829">
    <property type="term" value="C:cytosol"/>
    <property type="evidence" value="ECO:0007669"/>
    <property type="project" value="TreeGrafter"/>
</dbReference>
<dbReference type="Gramene" id="KJB21811">
    <property type="protein sequence ID" value="KJB21811"/>
    <property type="gene ID" value="B456_004G014900"/>
</dbReference>
<dbReference type="STRING" id="29730.A0A0D2QXF3"/>
<dbReference type="PANTHER" id="PTHR11647">
    <property type="entry name" value="HYDRANTOINASE/DIHYDROPYRIMIDINASE FAMILY MEMBER"/>
    <property type="match status" value="1"/>
</dbReference>
<dbReference type="EMBL" id="CM001743">
    <property type="protein sequence ID" value="KJB21811.1"/>
    <property type="molecule type" value="Genomic_DNA"/>
</dbReference>
<keyword evidence="3" id="KW-1185">Reference proteome</keyword>
<reference evidence="2 3" key="1">
    <citation type="journal article" date="2012" name="Nature">
        <title>Repeated polyploidization of Gossypium genomes and the evolution of spinnable cotton fibres.</title>
        <authorList>
            <person name="Paterson A.H."/>
            <person name="Wendel J.F."/>
            <person name="Gundlach H."/>
            <person name="Guo H."/>
            <person name="Jenkins J."/>
            <person name="Jin D."/>
            <person name="Llewellyn D."/>
            <person name="Showmaker K.C."/>
            <person name="Shu S."/>
            <person name="Udall J."/>
            <person name="Yoo M.J."/>
            <person name="Byers R."/>
            <person name="Chen W."/>
            <person name="Doron-Faigenboim A."/>
            <person name="Duke M.V."/>
            <person name="Gong L."/>
            <person name="Grimwood J."/>
            <person name="Grover C."/>
            <person name="Grupp K."/>
            <person name="Hu G."/>
            <person name="Lee T.H."/>
            <person name="Li J."/>
            <person name="Lin L."/>
            <person name="Liu T."/>
            <person name="Marler B.S."/>
            <person name="Page J.T."/>
            <person name="Roberts A.W."/>
            <person name="Romanel E."/>
            <person name="Sanders W.S."/>
            <person name="Szadkowski E."/>
            <person name="Tan X."/>
            <person name="Tang H."/>
            <person name="Xu C."/>
            <person name="Wang J."/>
            <person name="Wang Z."/>
            <person name="Zhang D."/>
            <person name="Zhang L."/>
            <person name="Ashrafi H."/>
            <person name="Bedon F."/>
            <person name="Bowers J.E."/>
            <person name="Brubaker C.L."/>
            <person name="Chee P.W."/>
            <person name="Das S."/>
            <person name="Gingle A.R."/>
            <person name="Haigler C.H."/>
            <person name="Harker D."/>
            <person name="Hoffmann L.V."/>
            <person name="Hovav R."/>
            <person name="Jones D.C."/>
            <person name="Lemke C."/>
            <person name="Mansoor S."/>
            <person name="ur Rahman M."/>
            <person name="Rainville L.N."/>
            <person name="Rambani A."/>
            <person name="Reddy U.K."/>
            <person name="Rong J.K."/>
            <person name="Saranga Y."/>
            <person name="Scheffler B.E."/>
            <person name="Scheffler J.A."/>
            <person name="Stelly D.M."/>
            <person name="Triplett B.A."/>
            <person name="Van Deynze A."/>
            <person name="Vaslin M.F."/>
            <person name="Waghmare V.N."/>
            <person name="Walford S.A."/>
            <person name="Wright R.J."/>
            <person name="Zaki E.A."/>
            <person name="Zhang T."/>
            <person name="Dennis E.S."/>
            <person name="Mayer K.F."/>
            <person name="Peterson D.G."/>
            <person name="Rokhsar D.S."/>
            <person name="Wang X."/>
            <person name="Schmutz J."/>
        </authorList>
    </citation>
    <scope>NUCLEOTIDE SEQUENCE [LARGE SCALE GENOMIC DNA]</scope>
</reference>
<dbReference type="Gene3D" id="2.30.40.10">
    <property type="entry name" value="Urease, subunit C, domain 1"/>
    <property type="match status" value="1"/>
</dbReference>
<comment type="similarity">
    <text evidence="1">Belongs to the metallo-dependent hydrolases superfamily. Hydantoinase/dihydropyrimidinase family.</text>
</comment>
<dbReference type="SUPFAM" id="SSF51556">
    <property type="entry name" value="Metallo-dependent hydrolases"/>
    <property type="match status" value="1"/>
</dbReference>
<dbReference type="InterPro" id="IPR032466">
    <property type="entry name" value="Metal_Hydrolase"/>
</dbReference>
<dbReference type="PANTHER" id="PTHR11647:SF1">
    <property type="entry name" value="COLLAPSIN RESPONSE MEDIATOR PROTEIN"/>
    <property type="match status" value="1"/>
</dbReference>
<dbReference type="Gene3D" id="3.20.20.140">
    <property type="entry name" value="Metal-dependent hydrolases"/>
    <property type="match status" value="2"/>
</dbReference>
<protein>
    <submittedName>
        <fullName evidence="2">Uncharacterized protein</fullName>
    </submittedName>
</protein>
<dbReference type="InterPro" id="IPR011059">
    <property type="entry name" value="Metal-dep_hydrolase_composite"/>
</dbReference>
<sequence length="330" mass="36662">MVLDATGMPGGIDPHTHLDAEFMGTVAVDDFFSGQAAALAGGTTMHIDFVHPVNGSLMSGFEAYEKKASKSCMDYGFHMVIRHWDESVSKEIEIMVKENGINSFKFFMAYKGTFMVDNKVLLRGMKRCKSLGALAMVHAENGDAVFEGKKRMIELGITGPEGHALSRPPMVIGEPVVSGLVLDDSKLWDNTFGCWGLVKYCLIDDISNTPPERSIPLNTHTHSWAMYVTCSARIFNIYPRKGAILVGSDADIIIFNELRNKSKISSFDNQYECIRRGRIVWKDDELKVAPGSGKYIPMPPFGFLFDGIERTDAKLISSFKAPVHWFKSDV</sequence>
<name>A0A0D2QXF3_GOSRA</name>
<organism evidence="2 3">
    <name type="scientific">Gossypium raimondii</name>
    <name type="common">Peruvian cotton</name>
    <name type="synonym">Gossypium klotzschianum subsp. raimondii</name>
    <dbReference type="NCBI Taxonomy" id="29730"/>
    <lineage>
        <taxon>Eukaryota</taxon>
        <taxon>Viridiplantae</taxon>
        <taxon>Streptophyta</taxon>
        <taxon>Embryophyta</taxon>
        <taxon>Tracheophyta</taxon>
        <taxon>Spermatophyta</taxon>
        <taxon>Magnoliopsida</taxon>
        <taxon>eudicotyledons</taxon>
        <taxon>Gunneridae</taxon>
        <taxon>Pentapetalae</taxon>
        <taxon>rosids</taxon>
        <taxon>malvids</taxon>
        <taxon>Malvales</taxon>
        <taxon>Malvaceae</taxon>
        <taxon>Malvoideae</taxon>
        <taxon>Gossypium</taxon>
    </lineage>
</organism>